<evidence type="ECO:0000259" key="1">
    <source>
        <dbReference type="PROSITE" id="PS50097"/>
    </source>
</evidence>
<keyword evidence="3" id="KW-1185">Reference proteome</keyword>
<evidence type="ECO:0000313" key="3">
    <source>
        <dbReference type="Proteomes" id="UP000799770"/>
    </source>
</evidence>
<dbReference type="InterPro" id="IPR000210">
    <property type="entry name" value="BTB/POZ_dom"/>
</dbReference>
<dbReference type="Proteomes" id="UP000799770">
    <property type="component" value="Unassembled WGS sequence"/>
</dbReference>
<gene>
    <name evidence="2" type="ORF">BDV96DRAFT_627006</name>
</gene>
<name>A0A6A5ZR75_9PLEO</name>
<dbReference type="CDD" id="cd18186">
    <property type="entry name" value="BTB_POZ_ZBTB_KLHL-like"/>
    <property type="match status" value="1"/>
</dbReference>
<reference evidence="2" key="1">
    <citation type="journal article" date="2020" name="Stud. Mycol.">
        <title>101 Dothideomycetes genomes: a test case for predicting lifestyles and emergence of pathogens.</title>
        <authorList>
            <person name="Haridas S."/>
            <person name="Albert R."/>
            <person name="Binder M."/>
            <person name="Bloem J."/>
            <person name="Labutti K."/>
            <person name="Salamov A."/>
            <person name="Andreopoulos B."/>
            <person name="Baker S."/>
            <person name="Barry K."/>
            <person name="Bills G."/>
            <person name="Bluhm B."/>
            <person name="Cannon C."/>
            <person name="Castanera R."/>
            <person name="Culley D."/>
            <person name="Daum C."/>
            <person name="Ezra D."/>
            <person name="Gonzalez J."/>
            <person name="Henrissat B."/>
            <person name="Kuo A."/>
            <person name="Liang C."/>
            <person name="Lipzen A."/>
            <person name="Lutzoni F."/>
            <person name="Magnuson J."/>
            <person name="Mondo S."/>
            <person name="Nolan M."/>
            <person name="Ohm R."/>
            <person name="Pangilinan J."/>
            <person name="Park H.-J."/>
            <person name="Ramirez L."/>
            <person name="Alfaro M."/>
            <person name="Sun H."/>
            <person name="Tritt A."/>
            <person name="Yoshinaga Y."/>
            <person name="Zwiers L.-H."/>
            <person name="Turgeon B."/>
            <person name="Goodwin S."/>
            <person name="Spatafora J."/>
            <person name="Crous P."/>
            <person name="Grigoriev I."/>
        </authorList>
    </citation>
    <scope>NUCLEOTIDE SEQUENCE</scope>
    <source>
        <strain evidence="2">CBS 627.86</strain>
    </source>
</reference>
<sequence>MALEPTVEQEASPLIEYESDNMLEITVTDTVSLRCPIIKVAVGTDRQIFPMHEMVLVRNAKFFKKALQDSMSLRADPDTIDLTDDEPATFQVYSNWLYTERLTVPGPSQWLACSCRLVQCYVLGEKLMDVKFKNIVIDEMIRRTDEWIPECDAVKIIYQGTSAGSPARRFLVDIWASEAHEIMMDGLENCPNDFLADALRCMSKAREELETGPRQMKQGHYHETEST</sequence>
<accession>A0A6A5ZR75</accession>
<organism evidence="2 3">
    <name type="scientific">Lophiotrema nucula</name>
    <dbReference type="NCBI Taxonomy" id="690887"/>
    <lineage>
        <taxon>Eukaryota</taxon>
        <taxon>Fungi</taxon>
        <taxon>Dikarya</taxon>
        <taxon>Ascomycota</taxon>
        <taxon>Pezizomycotina</taxon>
        <taxon>Dothideomycetes</taxon>
        <taxon>Pleosporomycetidae</taxon>
        <taxon>Pleosporales</taxon>
        <taxon>Lophiotremataceae</taxon>
        <taxon>Lophiotrema</taxon>
    </lineage>
</organism>
<dbReference type="PROSITE" id="PS50097">
    <property type="entry name" value="BTB"/>
    <property type="match status" value="1"/>
</dbReference>
<dbReference type="PANTHER" id="PTHR47843:SF2">
    <property type="entry name" value="BTB DOMAIN-CONTAINING PROTEIN"/>
    <property type="match status" value="1"/>
</dbReference>
<dbReference type="SUPFAM" id="SSF54695">
    <property type="entry name" value="POZ domain"/>
    <property type="match status" value="1"/>
</dbReference>
<dbReference type="Gene3D" id="3.30.710.10">
    <property type="entry name" value="Potassium Channel Kv1.1, Chain A"/>
    <property type="match status" value="1"/>
</dbReference>
<dbReference type="AlphaFoldDB" id="A0A6A5ZR75"/>
<protein>
    <recommendedName>
        <fullName evidence="1">BTB domain-containing protein</fullName>
    </recommendedName>
</protein>
<dbReference type="PANTHER" id="PTHR47843">
    <property type="entry name" value="BTB DOMAIN-CONTAINING PROTEIN-RELATED"/>
    <property type="match status" value="1"/>
</dbReference>
<evidence type="ECO:0000313" key="2">
    <source>
        <dbReference type="EMBL" id="KAF2121756.1"/>
    </source>
</evidence>
<dbReference type="EMBL" id="ML977311">
    <property type="protein sequence ID" value="KAF2121756.1"/>
    <property type="molecule type" value="Genomic_DNA"/>
</dbReference>
<feature type="domain" description="BTB" evidence="1">
    <location>
        <begin position="38"/>
        <end position="106"/>
    </location>
</feature>
<dbReference type="OrthoDB" id="1022638at2759"/>
<dbReference type="InterPro" id="IPR011333">
    <property type="entry name" value="SKP1/BTB/POZ_sf"/>
</dbReference>
<proteinExistence type="predicted"/>